<dbReference type="GO" id="GO:0004888">
    <property type="term" value="F:transmembrane signaling receptor activity"/>
    <property type="evidence" value="ECO:0007669"/>
    <property type="project" value="InterPro"/>
</dbReference>
<dbReference type="GO" id="GO:0005886">
    <property type="term" value="C:plasma membrane"/>
    <property type="evidence" value="ECO:0007669"/>
    <property type="project" value="TreeGrafter"/>
</dbReference>
<dbReference type="AlphaFoldDB" id="A0A841RHK0"/>
<gene>
    <name evidence="5" type="ORF">HNR50_003938</name>
</gene>
<dbReference type="Proteomes" id="UP000587760">
    <property type="component" value="Unassembled WGS sequence"/>
</dbReference>
<comment type="similarity">
    <text evidence="2">Belongs to the methyl-accepting chemotaxis (MCP) protein family.</text>
</comment>
<dbReference type="Pfam" id="PF00015">
    <property type="entry name" value="MCPsignal"/>
    <property type="match status" value="1"/>
</dbReference>
<dbReference type="PRINTS" id="PR00260">
    <property type="entry name" value="CHEMTRNSDUCR"/>
</dbReference>
<dbReference type="SMART" id="SM00283">
    <property type="entry name" value="MA"/>
    <property type="match status" value="1"/>
</dbReference>
<protein>
    <submittedName>
        <fullName evidence="5">Uncharacterized coiled-coil DUF342 family protein</fullName>
    </submittedName>
</protein>
<reference evidence="5 6" key="1">
    <citation type="submission" date="2020-08" db="EMBL/GenBank/DDBJ databases">
        <title>Genomic Encyclopedia of Type Strains, Phase IV (KMG-IV): sequencing the most valuable type-strain genomes for metagenomic binning, comparative biology and taxonomic classification.</title>
        <authorList>
            <person name="Goeker M."/>
        </authorList>
    </citation>
    <scope>NUCLEOTIDE SEQUENCE [LARGE SCALE GENOMIC DNA]</scope>
    <source>
        <strain evidence="5 6">DSM 2461</strain>
    </source>
</reference>
<dbReference type="GO" id="GO:0007165">
    <property type="term" value="P:signal transduction"/>
    <property type="evidence" value="ECO:0007669"/>
    <property type="project" value="UniProtKB-KW"/>
</dbReference>
<evidence type="ECO:0000313" key="6">
    <source>
        <dbReference type="Proteomes" id="UP000587760"/>
    </source>
</evidence>
<comment type="caution">
    <text evidence="5">The sequence shown here is derived from an EMBL/GenBank/DDBJ whole genome shotgun (WGS) entry which is preliminary data.</text>
</comment>
<dbReference type="InterPro" id="IPR004090">
    <property type="entry name" value="Chemotax_Me-accpt_rcpt"/>
</dbReference>
<accession>A0A841RHK0</accession>
<name>A0A841RHK0_9SPIO</name>
<organism evidence="5 6">
    <name type="scientific">Spirochaeta isovalerica</name>
    <dbReference type="NCBI Taxonomy" id="150"/>
    <lineage>
        <taxon>Bacteria</taxon>
        <taxon>Pseudomonadati</taxon>
        <taxon>Spirochaetota</taxon>
        <taxon>Spirochaetia</taxon>
        <taxon>Spirochaetales</taxon>
        <taxon>Spirochaetaceae</taxon>
        <taxon>Spirochaeta</taxon>
    </lineage>
</organism>
<dbReference type="EMBL" id="JACHGJ010000010">
    <property type="protein sequence ID" value="MBB6482249.1"/>
    <property type="molecule type" value="Genomic_DNA"/>
</dbReference>
<dbReference type="InterPro" id="IPR051310">
    <property type="entry name" value="MCP_chemotaxis"/>
</dbReference>
<evidence type="ECO:0000313" key="5">
    <source>
        <dbReference type="EMBL" id="MBB6482249.1"/>
    </source>
</evidence>
<dbReference type="Gene3D" id="1.10.287.950">
    <property type="entry name" value="Methyl-accepting chemotaxis protein"/>
    <property type="match status" value="1"/>
</dbReference>
<dbReference type="SUPFAM" id="SSF58104">
    <property type="entry name" value="Methyl-accepting chemotaxis protein (MCP) signaling domain"/>
    <property type="match status" value="1"/>
</dbReference>
<feature type="domain" description="Methyl-accepting transducer" evidence="4">
    <location>
        <begin position="38"/>
        <end position="260"/>
    </location>
</feature>
<sequence>MEMDDLKQKLADMEFSYIYEMKTLNFLLDEKDKNTVMLNEIVDAGFREMRMALDELKSGVNQILVAIQQIAVSVSELVDSINFQRQSVKRLLEHNEKVSESSRLSKDEQQNLSGEILLLQKNSSVIIEMINNIDDIAERLGILSINGAIQAARSGEFGKGFAVVTTEMRKLSESVIENTANQKKTAEGIISLINQSGKSQRVVSERTDDVLAAVESVALNVEEINSQIDRVAENSEELSATVQEFSATIEQISRNVDSIHGMMDSIFQNYIKEMNLSNIISDTSRKMKEISAGETSMETASMKHMKYIYDRMTDVEGNRYLAMCRVFVALPFDELPSSYRENINNEPGYESSRYLCLVGTAGEDKLWNRIEDSEGHKIIRLPESKRELSAMPMLDKVFSSLGMDYSKIVNPSKMDAGNLIEGYYLEEDAPGSPYIPDKKFLRDFGIKSQLSIGGVLPSGIVFTCFLFFKEDVKVRDAETIKILAQVMQLCYKPFDQVGQYWNKR</sequence>
<proteinExistence type="inferred from homology"/>
<evidence type="ECO:0000256" key="2">
    <source>
        <dbReference type="ARBA" id="ARBA00029447"/>
    </source>
</evidence>
<dbReference type="PANTHER" id="PTHR43531:SF11">
    <property type="entry name" value="METHYL-ACCEPTING CHEMOTAXIS PROTEIN 3"/>
    <property type="match status" value="1"/>
</dbReference>
<dbReference type="RefSeq" id="WP_184748482.1">
    <property type="nucleotide sequence ID" value="NZ_JACHGJ010000010.1"/>
</dbReference>
<dbReference type="PROSITE" id="PS50111">
    <property type="entry name" value="CHEMOTAXIS_TRANSDUC_2"/>
    <property type="match status" value="1"/>
</dbReference>
<dbReference type="PANTHER" id="PTHR43531">
    <property type="entry name" value="PROTEIN ICFG"/>
    <property type="match status" value="1"/>
</dbReference>
<keyword evidence="6" id="KW-1185">Reference proteome</keyword>
<dbReference type="GO" id="GO:0006935">
    <property type="term" value="P:chemotaxis"/>
    <property type="evidence" value="ECO:0007669"/>
    <property type="project" value="UniProtKB-KW"/>
</dbReference>
<dbReference type="InterPro" id="IPR004089">
    <property type="entry name" value="MCPsignal_dom"/>
</dbReference>
<evidence type="ECO:0000256" key="1">
    <source>
        <dbReference type="ARBA" id="ARBA00022500"/>
    </source>
</evidence>
<keyword evidence="3" id="KW-0807">Transducer</keyword>
<evidence type="ECO:0000259" key="4">
    <source>
        <dbReference type="PROSITE" id="PS50111"/>
    </source>
</evidence>
<evidence type="ECO:0000256" key="3">
    <source>
        <dbReference type="PROSITE-ProRule" id="PRU00284"/>
    </source>
</evidence>
<keyword evidence="1" id="KW-0145">Chemotaxis</keyword>